<organism evidence="2 3">
    <name type="scientific">Photobacterium frigidiphilum</name>
    <dbReference type="NCBI Taxonomy" id="264736"/>
    <lineage>
        <taxon>Bacteria</taxon>
        <taxon>Pseudomonadati</taxon>
        <taxon>Pseudomonadota</taxon>
        <taxon>Gammaproteobacteria</taxon>
        <taxon>Vibrionales</taxon>
        <taxon>Vibrionaceae</taxon>
        <taxon>Photobacterium</taxon>
    </lineage>
</organism>
<feature type="compositionally biased region" description="Low complexity" evidence="1">
    <location>
        <begin position="1"/>
        <end position="18"/>
    </location>
</feature>
<dbReference type="AlphaFoldDB" id="A0A2T3JRJ8"/>
<dbReference type="OrthoDB" id="5741693at2"/>
<dbReference type="Proteomes" id="UP000240987">
    <property type="component" value="Unassembled WGS sequence"/>
</dbReference>
<dbReference type="Gene3D" id="3.30.160.170">
    <property type="entry name" value="FlaG-like"/>
    <property type="match status" value="1"/>
</dbReference>
<name>A0A2T3JRJ8_9GAMM</name>
<reference evidence="2 3" key="1">
    <citation type="submission" date="2018-01" db="EMBL/GenBank/DDBJ databases">
        <title>Whole genome sequencing of Histamine producing bacteria.</title>
        <authorList>
            <person name="Butler K."/>
        </authorList>
    </citation>
    <scope>NUCLEOTIDE SEQUENCE [LARGE SCALE GENOMIC DNA]</scope>
    <source>
        <strain evidence="2 3">JCM 12947</strain>
    </source>
</reference>
<sequence>MDMKPVSNSSQPSPLSISGTNVASISDDSQGLPSVSKPINQANIDHSSDKGKTDIRRVEHSAVLEKHSEMQREQLEKMVEKIEEFVGTLNKGLAFRIDEESGRDVVTIYDKRSGDVVRQIPDEDMLEFSRQIAAHSGGLVTTKV</sequence>
<dbReference type="RefSeq" id="WP_107241133.1">
    <property type="nucleotide sequence ID" value="NZ_PYMJ01000001.1"/>
</dbReference>
<dbReference type="PANTHER" id="PTHR37166">
    <property type="entry name" value="PROTEIN FLAG"/>
    <property type="match status" value="1"/>
</dbReference>
<comment type="caution">
    <text evidence="2">The sequence shown here is derived from an EMBL/GenBank/DDBJ whole genome shotgun (WGS) entry which is preliminary data.</text>
</comment>
<dbReference type="Pfam" id="PF03646">
    <property type="entry name" value="FlaG"/>
    <property type="match status" value="1"/>
</dbReference>
<gene>
    <name evidence="2" type="ORF">C9J12_01790</name>
</gene>
<feature type="compositionally biased region" description="Basic and acidic residues" evidence="1">
    <location>
        <begin position="46"/>
        <end position="55"/>
    </location>
</feature>
<protein>
    <submittedName>
        <fullName evidence="2">Flagellar biosynthesis protein FlaG</fullName>
    </submittedName>
</protein>
<accession>A0A2T3JRJ8</accession>
<evidence type="ECO:0000256" key="1">
    <source>
        <dbReference type="SAM" id="MobiDB-lite"/>
    </source>
</evidence>
<dbReference type="SUPFAM" id="SSF160214">
    <property type="entry name" value="FlaG-like"/>
    <property type="match status" value="1"/>
</dbReference>
<evidence type="ECO:0000313" key="3">
    <source>
        <dbReference type="Proteomes" id="UP000240987"/>
    </source>
</evidence>
<dbReference type="EMBL" id="PYMJ01000001">
    <property type="protein sequence ID" value="PSU51699.1"/>
    <property type="molecule type" value="Genomic_DNA"/>
</dbReference>
<keyword evidence="2" id="KW-0282">Flagellum</keyword>
<evidence type="ECO:0000313" key="2">
    <source>
        <dbReference type="EMBL" id="PSU51699.1"/>
    </source>
</evidence>
<feature type="compositionally biased region" description="Polar residues" evidence="1">
    <location>
        <begin position="19"/>
        <end position="45"/>
    </location>
</feature>
<dbReference type="PANTHER" id="PTHR37166:SF1">
    <property type="entry name" value="PROTEIN FLAG"/>
    <property type="match status" value="1"/>
</dbReference>
<dbReference type="InterPro" id="IPR035924">
    <property type="entry name" value="FlaG-like_sf"/>
</dbReference>
<keyword evidence="2" id="KW-0969">Cilium</keyword>
<proteinExistence type="predicted"/>
<dbReference type="InterPro" id="IPR005186">
    <property type="entry name" value="FlaG"/>
</dbReference>
<keyword evidence="2" id="KW-0966">Cell projection</keyword>
<feature type="region of interest" description="Disordered" evidence="1">
    <location>
        <begin position="1"/>
        <end position="55"/>
    </location>
</feature>
<keyword evidence="3" id="KW-1185">Reference proteome</keyword>